<dbReference type="PANTHER" id="PTHR34427">
    <property type="entry name" value="DUF4283 DOMAIN PROTEIN"/>
    <property type="match status" value="1"/>
</dbReference>
<dbReference type="InterPro" id="IPR025558">
    <property type="entry name" value="DUF4283"/>
</dbReference>
<protein>
    <recommendedName>
        <fullName evidence="1">DUF4283 domain-containing protein</fullName>
    </recommendedName>
</protein>
<gene>
    <name evidence="2" type="ORF">CK203_088798</name>
</gene>
<proteinExistence type="predicted"/>
<sequence>MCWFATDTKTFNLFIEVVRGKLKGLIVERSRGFSTWIRFKELSLDRLLEGVEAYCRERALRWSTIWEDGGRRFTLEQRVAPKAKIRKVASSAEELQPSLAVSKNKSFVEAIKKDMGLVGKAVWVQLRLKETPSRVDQPRSCLVGRFVTAFDLLLDLIELRQYAIHLWSLKRGLKLSALGGALILFDFEDRSEEERVLVRGSWSSKRFVLHLERWNPEIGCLQNGVAPKYGLHGFMFLDEHTVVMSHLQWARILVKSGGASFAWLTSGEQEVRDDALGVSHNTEGVRLGPTVVQDAGVDVSAAGGKSGVGVASAFGHAKATVVASEKGGGDSGVVTGERNDGGDWTVKALGPKTLEAQGAIGISSRVVSAAAQNSVTLIEGGRGGSGDWAPRKAITGRESLGLDYSVGARLSLGHGSIETQCSGGRVDKYLESGPLEVDDDPIDEARVLTPSPSSLPLLLNDEALMEEAARFSAGKSSIPNGPRGEGLFPQHSLCPLARDVLWGGLIV</sequence>
<comment type="caution">
    <text evidence="2">The sequence shown here is derived from an EMBL/GenBank/DDBJ whole genome shotgun (WGS) entry which is preliminary data.</text>
</comment>
<evidence type="ECO:0000259" key="1">
    <source>
        <dbReference type="Pfam" id="PF14111"/>
    </source>
</evidence>
<dbReference type="PANTHER" id="PTHR34427:SF5">
    <property type="entry name" value="DUF4283 DOMAIN-CONTAINING PROTEIN"/>
    <property type="match status" value="1"/>
</dbReference>
<organism evidence="2 3">
    <name type="scientific">Vitis vinifera</name>
    <name type="common">Grape</name>
    <dbReference type="NCBI Taxonomy" id="29760"/>
    <lineage>
        <taxon>Eukaryota</taxon>
        <taxon>Viridiplantae</taxon>
        <taxon>Streptophyta</taxon>
        <taxon>Embryophyta</taxon>
        <taxon>Tracheophyta</taxon>
        <taxon>Spermatophyta</taxon>
        <taxon>Magnoliopsida</taxon>
        <taxon>eudicotyledons</taxon>
        <taxon>Gunneridae</taxon>
        <taxon>Pentapetalae</taxon>
        <taxon>rosids</taxon>
        <taxon>Vitales</taxon>
        <taxon>Vitaceae</taxon>
        <taxon>Viteae</taxon>
        <taxon>Vitis</taxon>
    </lineage>
</organism>
<dbReference type="Pfam" id="PF14111">
    <property type="entry name" value="DUF4283"/>
    <property type="match status" value="1"/>
</dbReference>
<dbReference type="EMBL" id="QGNW01002648">
    <property type="protein sequence ID" value="RVW13624.1"/>
    <property type="molecule type" value="Genomic_DNA"/>
</dbReference>
<evidence type="ECO:0000313" key="3">
    <source>
        <dbReference type="Proteomes" id="UP000288805"/>
    </source>
</evidence>
<evidence type="ECO:0000313" key="2">
    <source>
        <dbReference type="EMBL" id="RVW13624.1"/>
    </source>
</evidence>
<dbReference type="Proteomes" id="UP000288805">
    <property type="component" value="Unassembled WGS sequence"/>
</dbReference>
<accession>A0A438BRN0</accession>
<name>A0A438BRN0_VITVI</name>
<feature type="domain" description="DUF4283" evidence="1">
    <location>
        <begin position="139"/>
        <end position="220"/>
    </location>
</feature>
<dbReference type="AlphaFoldDB" id="A0A438BRN0"/>
<reference evidence="2 3" key="1">
    <citation type="journal article" date="2018" name="PLoS Genet.">
        <title>Population sequencing reveals clonal diversity and ancestral inbreeding in the grapevine cultivar Chardonnay.</title>
        <authorList>
            <person name="Roach M.J."/>
            <person name="Johnson D.L."/>
            <person name="Bohlmann J."/>
            <person name="van Vuuren H.J."/>
            <person name="Jones S.J."/>
            <person name="Pretorius I.S."/>
            <person name="Schmidt S.A."/>
            <person name="Borneman A.R."/>
        </authorList>
    </citation>
    <scope>NUCLEOTIDE SEQUENCE [LARGE SCALE GENOMIC DNA]</scope>
    <source>
        <strain evidence="3">cv. Chardonnay</strain>
        <tissue evidence="2">Leaf</tissue>
    </source>
</reference>